<evidence type="ECO:0000313" key="3">
    <source>
        <dbReference type="Proteomes" id="UP001360953"/>
    </source>
</evidence>
<evidence type="ECO:0000256" key="1">
    <source>
        <dbReference type="SAM" id="MobiDB-lite"/>
    </source>
</evidence>
<feature type="compositionally biased region" description="Basic and acidic residues" evidence="1">
    <location>
        <begin position="400"/>
        <end position="410"/>
    </location>
</feature>
<feature type="region of interest" description="Disordered" evidence="1">
    <location>
        <begin position="1"/>
        <end position="76"/>
    </location>
</feature>
<dbReference type="Proteomes" id="UP001360953">
    <property type="component" value="Unassembled WGS sequence"/>
</dbReference>
<feature type="region of interest" description="Disordered" evidence="1">
    <location>
        <begin position="235"/>
        <end position="292"/>
    </location>
</feature>
<organism evidence="2 3">
    <name type="scientific">Phyllosticta citribraziliensis</name>
    <dbReference type="NCBI Taxonomy" id="989973"/>
    <lineage>
        <taxon>Eukaryota</taxon>
        <taxon>Fungi</taxon>
        <taxon>Dikarya</taxon>
        <taxon>Ascomycota</taxon>
        <taxon>Pezizomycotina</taxon>
        <taxon>Dothideomycetes</taxon>
        <taxon>Dothideomycetes incertae sedis</taxon>
        <taxon>Botryosphaeriales</taxon>
        <taxon>Phyllostictaceae</taxon>
        <taxon>Phyllosticta</taxon>
    </lineage>
</organism>
<name>A0ABR1LDP8_9PEZI</name>
<feature type="compositionally biased region" description="Basic and acidic residues" evidence="1">
    <location>
        <begin position="260"/>
        <end position="276"/>
    </location>
</feature>
<dbReference type="RefSeq" id="XP_066652746.1">
    <property type="nucleotide sequence ID" value="XM_066803298.1"/>
</dbReference>
<feature type="compositionally biased region" description="Basic residues" evidence="1">
    <location>
        <begin position="235"/>
        <end position="245"/>
    </location>
</feature>
<evidence type="ECO:0000313" key="2">
    <source>
        <dbReference type="EMBL" id="KAK7533353.1"/>
    </source>
</evidence>
<feature type="compositionally biased region" description="Acidic residues" evidence="1">
    <location>
        <begin position="347"/>
        <end position="361"/>
    </location>
</feature>
<accession>A0ABR1LDP8</accession>
<feature type="compositionally biased region" description="Basic and acidic residues" evidence="1">
    <location>
        <begin position="328"/>
        <end position="341"/>
    </location>
</feature>
<sequence>MPPTVLSKPVMEPGDKSKRPRVVVAAAALTLPARPKPKNATMPPPPVVPKPRDKSKRPRVVKAAAAPGLTAVPENEAMPPPVVLKQEKEPEKEVLADPARGWDDATERVFAESIAAVRRKFPDWSDVPVPHAALHAYLESTLIIRDAWPLSPRAALHALGFSLRAVRRILNYGADGGLSEDDVKGAEEAVQTRRLVSLLADCSKKDFPAALRWVWEARARIWEWTGGLEVVEKGRKRRKKRKRVGGKMGDGKEEEEETGEANKEGEEEKKEGVEKKTRVKRRMRPKLMPRHCTPDNIKIAIILARREFAKRTKDQEEEDRLEEERQEEEQRERMSDARYLKMQEALGDLDDSGDDDPEGDDNSLIAEILAGDADRKMGRDSPTKQRQMPEDEAGVSVGGEEVKDRKDSKTQTEGSSPDATKPPSRDEPTAQEDGDATMDAIMAAAQDLGDPSLTEDGPSSLTFDTTRFTDQVLASVGLTRRDPPLCLDRRSKRFLPTAAQDLLHTPDKLHHHFYHEHSNQQLLVEISANYARREKVWQEYLTDCQRAQTTPLSKGTWAQREGVTLQQAMFGDLVSGKLRPDCRWDDVRNCMQAVAESWQGVWESHLRMAWGQFAAARADEVFERTDRA</sequence>
<feature type="region of interest" description="Disordered" evidence="1">
    <location>
        <begin position="311"/>
        <end position="432"/>
    </location>
</feature>
<feature type="compositionally biased region" description="Acidic residues" evidence="1">
    <location>
        <begin position="315"/>
        <end position="327"/>
    </location>
</feature>
<feature type="compositionally biased region" description="Basic and acidic residues" evidence="1">
    <location>
        <begin position="372"/>
        <end position="389"/>
    </location>
</feature>
<comment type="caution">
    <text evidence="2">The sequence shown here is derived from an EMBL/GenBank/DDBJ whole genome shotgun (WGS) entry which is preliminary data.</text>
</comment>
<gene>
    <name evidence="2" type="ORF">J3D65DRAFT_670550</name>
</gene>
<protein>
    <submittedName>
        <fullName evidence="2">Uncharacterized protein</fullName>
    </submittedName>
</protein>
<keyword evidence="3" id="KW-1185">Reference proteome</keyword>
<dbReference type="EMBL" id="JBBPEH010000010">
    <property type="protein sequence ID" value="KAK7533353.1"/>
    <property type="molecule type" value="Genomic_DNA"/>
</dbReference>
<feature type="compositionally biased region" description="Basic residues" evidence="1">
    <location>
        <begin position="277"/>
        <end position="289"/>
    </location>
</feature>
<reference evidence="2 3" key="1">
    <citation type="submission" date="2024-04" db="EMBL/GenBank/DDBJ databases">
        <title>Phyllosticta paracitricarpa is synonymous to the EU quarantine fungus P. citricarpa based on phylogenomic analyses.</title>
        <authorList>
            <consortium name="Lawrence Berkeley National Laboratory"/>
            <person name="Van ingen-buijs V.A."/>
            <person name="Van westerhoven A.C."/>
            <person name="Haridas S."/>
            <person name="Skiadas P."/>
            <person name="Martin F."/>
            <person name="Groenewald J.Z."/>
            <person name="Crous P.W."/>
            <person name="Seidl M.F."/>
        </authorList>
    </citation>
    <scope>NUCLEOTIDE SEQUENCE [LARGE SCALE GENOMIC DNA]</scope>
    <source>
        <strain evidence="2 3">CPC 17464</strain>
    </source>
</reference>
<feature type="compositionally biased region" description="Low complexity" evidence="1">
    <location>
        <begin position="22"/>
        <end position="41"/>
    </location>
</feature>
<dbReference type="GeneID" id="92036204"/>
<proteinExistence type="predicted"/>